<dbReference type="InterPro" id="IPR051532">
    <property type="entry name" value="Ester_Hydrolysis_Enzymes"/>
</dbReference>
<comment type="caution">
    <text evidence="2">The sequence shown here is derived from an EMBL/GenBank/DDBJ whole genome shotgun (WGS) entry which is preliminary data.</text>
</comment>
<feature type="domain" description="SGNH hydrolase-type esterase" evidence="1">
    <location>
        <begin position="45"/>
        <end position="205"/>
    </location>
</feature>
<sequence>MPREAPHVGWRPGRRTAALALLFAAVTLGDPMSSARAARPLKLVALGDSLTAGYMLPAESAFPVLLEKALKARGHDVGIANAGVSGDTSTGGLDRLDWSVPDGTDGVILELGANDMLRGTDPAVTRKALDTIIARLKQRGIPVLLAGMRASTNLGPDYVQTFDAIYPDLAGRYGLVLYPFFLNGVAGDAALALPDRLHPNAKGVARIVESILPSVESFLARLQPGAH</sequence>
<protein>
    <submittedName>
        <fullName evidence="2">Arylesterase</fullName>
    </submittedName>
</protein>
<dbReference type="InterPro" id="IPR013830">
    <property type="entry name" value="SGNH_hydro"/>
</dbReference>
<reference evidence="2" key="1">
    <citation type="journal article" date="2021" name="Front. Microbiol.">
        <title>Comprehensive Comparative Genomics and Phenotyping of Methylobacterium Species.</title>
        <authorList>
            <person name="Alessa O."/>
            <person name="Ogura Y."/>
            <person name="Fujitani Y."/>
            <person name="Takami H."/>
            <person name="Hayashi T."/>
            <person name="Sahin N."/>
            <person name="Tani A."/>
        </authorList>
    </citation>
    <scope>NUCLEOTIDE SEQUENCE</scope>
    <source>
        <strain evidence="2">DSM 23674</strain>
    </source>
</reference>
<dbReference type="Proteomes" id="UP001055101">
    <property type="component" value="Unassembled WGS sequence"/>
</dbReference>
<evidence type="ECO:0000259" key="1">
    <source>
        <dbReference type="Pfam" id="PF13472"/>
    </source>
</evidence>
<keyword evidence="3" id="KW-1185">Reference proteome</keyword>
<reference evidence="2" key="2">
    <citation type="submission" date="2021-08" db="EMBL/GenBank/DDBJ databases">
        <authorList>
            <person name="Tani A."/>
            <person name="Ola A."/>
            <person name="Ogura Y."/>
            <person name="Katsura K."/>
            <person name="Hayashi T."/>
        </authorList>
    </citation>
    <scope>NUCLEOTIDE SEQUENCE</scope>
    <source>
        <strain evidence="2">DSM 23674</strain>
    </source>
</reference>
<dbReference type="EMBL" id="BPRA01000006">
    <property type="protein sequence ID" value="GJE54984.1"/>
    <property type="molecule type" value="Genomic_DNA"/>
</dbReference>
<gene>
    <name evidence="2" type="ORF">EKPJFOCH_1470</name>
</gene>
<dbReference type="PANTHER" id="PTHR30383">
    <property type="entry name" value="THIOESTERASE 1/PROTEASE 1/LYSOPHOSPHOLIPASE L1"/>
    <property type="match status" value="1"/>
</dbReference>
<accession>A0ABQ4TJI4</accession>
<dbReference type="PANTHER" id="PTHR30383:SF24">
    <property type="entry name" value="THIOESTERASE 1_PROTEASE 1_LYSOPHOSPHOLIPASE L1"/>
    <property type="match status" value="1"/>
</dbReference>
<dbReference type="RefSeq" id="WP_373322269.1">
    <property type="nucleotide sequence ID" value="NZ_BPRA01000006.1"/>
</dbReference>
<dbReference type="CDD" id="cd01822">
    <property type="entry name" value="Lysophospholipase_L1_like"/>
    <property type="match status" value="1"/>
</dbReference>
<dbReference type="Pfam" id="PF13472">
    <property type="entry name" value="Lipase_GDSL_2"/>
    <property type="match status" value="1"/>
</dbReference>
<evidence type="ECO:0000313" key="3">
    <source>
        <dbReference type="Proteomes" id="UP001055101"/>
    </source>
</evidence>
<organism evidence="2 3">
    <name type="scientific">Methylobacterium thuringiense</name>
    <dbReference type="NCBI Taxonomy" id="1003091"/>
    <lineage>
        <taxon>Bacteria</taxon>
        <taxon>Pseudomonadati</taxon>
        <taxon>Pseudomonadota</taxon>
        <taxon>Alphaproteobacteria</taxon>
        <taxon>Hyphomicrobiales</taxon>
        <taxon>Methylobacteriaceae</taxon>
        <taxon>Methylobacterium</taxon>
    </lineage>
</organism>
<evidence type="ECO:0000313" key="2">
    <source>
        <dbReference type="EMBL" id="GJE54984.1"/>
    </source>
</evidence>
<dbReference type="SUPFAM" id="SSF52266">
    <property type="entry name" value="SGNH hydrolase"/>
    <property type="match status" value="1"/>
</dbReference>
<dbReference type="Gene3D" id="3.40.50.1110">
    <property type="entry name" value="SGNH hydrolase"/>
    <property type="match status" value="1"/>
</dbReference>
<dbReference type="InterPro" id="IPR036514">
    <property type="entry name" value="SGNH_hydro_sf"/>
</dbReference>
<name>A0ABQ4TJI4_9HYPH</name>
<proteinExistence type="predicted"/>